<dbReference type="AlphaFoldDB" id="A0AB39RMQ9"/>
<organism evidence="1">
    <name type="scientific">Streptomyces sp. R41</name>
    <dbReference type="NCBI Taxonomy" id="3238632"/>
    <lineage>
        <taxon>Bacteria</taxon>
        <taxon>Bacillati</taxon>
        <taxon>Actinomycetota</taxon>
        <taxon>Actinomycetes</taxon>
        <taxon>Kitasatosporales</taxon>
        <taxon>Streptomycetaceae</taxon>
        <taxon>Streptomyces</taxon>
    </lineage>
</organism>
<dbReference type="EMBL" id="CP163443">
    <property type="protein sequence ID" value="XDQ55223.1"/>
    <property type="molecule type" value="Genomic_DNA"/>
</dbReference>
<dbReference type="RefSeq" id="WP_369248406.1">
    <property type="nucleotide sequence ID" value="NZ_CP163443.1"/>
</dbReference>
<name>A0AB39RMQ9_9ACTN</name>
<accession>A0AB39RMQ9</accession>
<gene>
    <name evidence="1" type="ORF">AB5J53_27975</name>
</gene>
<proteinExistence type="predicted"/>
<sequence>MATWQPSPGETLLARTPGCFATGTATAVAGMRWFRDTERNDIQHDLVGWPEGPVFTIRSKAERRTRAAGGFAGRALGLVVMGAVEALAAAGSVGSSPRGAGRAQNHANEVDDFPVMWADPGTLARTLPWQLDPGRCPEHYRTHVVVTDRRVLVLGFPDDDTTQDEVLWETDRDTVADVQRLTFSKVGVEAKITFVDGSWCRLAPPEANDHWEVVRHLAYPSKLIAPEALTPGQRETVTAFQAERAAFDTVVTRRPSGNFTIEVTSGLVPDPRVGTDPRLKLMGPNGEHVNFKPGDL</sequence>
<reference evidence="1" key="1">
    <citation type="submission" date="2024-07" db="EMBL/GenBank/DDBJ databases">
        <authorList>
            <person name="Yu S.T."/>
        </authorList>
    </citation>
    <scope>NUCLEOTIDE SEQUENCE</scope>
    <source>
        <strain evidence="1">R41</strain>
    </source>
</reference>
<protein>
    <submittedName>
        <fullName evidence="1">Uncharacterized protein</fullName>
    </submittedName>
</protein>
<evidence type="ECO:0000313" key="1">
    <source>
        <dbReference type="EMBL" id="XDQ55223.1"/>
    </source>
</evidence>